<keyword evidence="3 5" id="KW-0326">Glycosidase</keyword>
<accession>A0A193SEA5</accession>
<reference evidence="5" key="2">
    <citation type="submission" date="2016-06" db="EMBL/GenBank/DDBJ databases">
        <title>Towards a vaccine: An investigation of Klebsiella pneumoniae surface antigens.</title>
        <authorList>
            <person name="Follador R."/>
            <person name="Heinz E."/>
            <person name="Wyres K.L."/>
            <person name="Ellington M.J."/>
            <person name="Kowarik M."/>
            <person name="Holt K.E."/>
            <person name="Thomson N.R."/>
        </authorList>
    </citation>
    <scope>NUCLEOTIDE SEQUENCE</scope>
    <source>
        <strain evidence="5">175</strain>
    </source>
</reference>
<dbReference type="PANTHER" id="PTHR12631">
    <property type="entry name" value="ALPHA-L-IDURONIDASE"/>
    <property type="match status" value="1"/>
</dbReference>
<dbReference type="InterPro" id="IPR051923">
    <property type="entry name" value="Glycosyl_Hydrolase_39"/>
</dbReference>
<proteinExistence type="inferred from homology"/>
<dbReference type="Gene3D" id="3.20.20.80">
    <property type="entry name" value="Glycosidases"/>
    <property type="match status" value="1"/>
</dbReference>
<keyword evidence="2 5" id="KW-0378">Hydrolase</keyword>
<sequence length="412" mass="47375">MNNNVLDNNQKELFGVAPGGGNKTFSSYKYYNSINQMSPDVIRLEAITSDHRKIYDPDKKVWNFSILDQEIDKMNEGKKTIIANVFYTPKFLSTCPDSKFYAFCIPNDMNAWSFYVSSIAQHVYQKYGIKYWEIGNEPSGKFFFTSSMNEFYNYYILTAKAIKKVNGNILVGGFADNAYYLKLYSDFFSKIRGSKAPLLDFVTFHWYGDWGKDNTSKYNPKYVFTISNNLKLAMNKNGFTDIPIFLTEWNLVGNRPAPGGKDQVNSYFIASLYWLKKSQVDKSLFFRVEPYNNTNASLLDYNGNKNTVGDFFSILNNSSFSNISMKNNVYLFSSDSRQEIILSNYDLDDVEPKNITIHFGNKMLNSCNKTNYTLVTYSNGKIIKNARNITCTSNDSYINLTAKNFSVIHIKY</sequence>
<dbReference type="EC" id="3.2.1.37" evidence="5"/>
<name>A0A193SEA5_KLEPN</name>
<dbReference type="RefSeq" id="WP_158238212.1">
    <property type="nucleotide sequence ID" value="NZ_CP055106.1"/>
</dbReference>
<dbReference type="SUPFAM" id="SSF51445">
    <property type="entry name" value="(Trans)glycosidases"/>
    <property type="match status" value="1"/>
</dbReference>
<protein>
    <submittedName>
        <fullName evidence="5">Beta-xylosidase</fullName>
        <ecNumber evidence="5">3.2.1.37</ecNumber>
    </submittedName>
</protein>
<dbReference type="EMBL" id="LT174578">
    <property type="protein sequence ID" value="CZQ24908.1"/>
    <property type="molecule type" value="Genomic_DNA"/>
</dbReference>
<evidence type="ECO:0000256" key="3">
    <source>
        <dbReference type="ARBA" id="ARBA00023295"/>
    </source>
</evidence>
<dbReference type="PANTHER" id="PTHR12631:SF10">
    <property type="entry name" value="BETA-XYLOSIDASE-LIKE PROTEIN-RELATED"/>
    <property type="match status" value="1"/>
</dbReference>
<evidence type="ECO:0000259" key="4">
    <source>
        <dbReference type="Pfam" id="PF01229"/>
    </source>
</evidence>
<evidence type="ECO:0000256" key="1">
    <source>
        <dbReference type="ARBA" id="ARBA00008875"/>
    </source>
</evidence>
<feature type="domain" description="Glycosyl hydrolases family 39 N-terminal catalytic" evidence="4">
    <location>
        <begin position="51"/>
        <end position="269"/>
    </location>
</feature>
<comment type="similarity">
    <text evidence="1">Belongs to the glycosyl hydrolase 39 family.</text>
</comment>
<dbReference type="Pfam" id="PF01229">
    <property type="entry name" value="Glyco_hydro_39"/>
    <property type="match status" value="1"/>
</dbReference>
<organism evidence="5">
    <name type="scientific">Klebsiella pneumoniae</name>
    <dbReference type="NCBI Taxonomy" id="573"/>
    <lineage>
        <taxon>Bacteria</taxon>
        <taxon>Pseudomonadati</taxon>
        <taxon>Pseudomonadota</taxon>
        <taxon>Gammaproteobacteria</taxon>
        <taxon>Enterobacterales</taxon>
        <taxon>Enterobacteriaceae</taxon>
        <taxon>Klebsiella/Raoultella group</taxon>
        <taxon>Klebsiella</taxon>
        <taxon>Klebsiella pneumoniae complex</taxon>
    </lineage>
</organism>
<reference evidence="5" key="1">
    <citation type="submission" date="2016-02" db="EMBL/GenBank/DDBJ databases">
        <authorList>
            <person name="Wen L."/>
            <person name="He K."/>
            <person name="Yang H."/>
        </authorList>
    </citation>
    <scope>NUCLEOTIDE SEQUENCE</scope>
    <source>
        <strain evidence="5">175</strain>
    </source>
</reference>
<evidence type="ECO:0000256" key="2">
    <source>
        <dbReference type="ARBA" id="ARBA00022801"/>
    </source>
</evidence>
<dbReference type="AlphaFoldDB" id="A0A193SEA5"/>
<dbReference type="GO" id="GO:0009044">
    <property type="term" value="F:xylan 1,4-beta-xylosidase activity"/>
    <property type="evidence" value="ECO:0007669"/>
    <property type="project" value="UniProtKB-EC"/>
</dbReference>
<evidence type="ECO:0000313" key="5">
    <source>
        <dbReference type="EMBL" id="CZQ24908.1"/>
    </source>
</evidence>
<dbReference type="InterPro" id="IPR017853">
    <property type="entry name" value="GH"/>
</dbReference>
<dbReference type="InterPro" id="IPR049166">
    <property type="entry name" value="GH39_cat"/>
</dbReference>